<name>A0A497XR80_9AQUI</name>
<proteinExistence type="inferred from homology"/>
<dbReference type="GO" id="GO:0006412">
    <property type="term" value="P:translation"/>
    <property type="evidence" value="ECO:0007669"/>
    <property type="project" value="UniProtKB-UniRule"/>
</dbReference>
<evidence type="ECO:0000256" key="2">
    <source>
        <dbReference type="ARBA" id="ARBA00022980"/>
    </source>
</evidence>
<evidence type="ECO:0000256" key="3">
    <source>
        <dbReference type="ARBA" id="ARBA00023274"/>
    </source>
</evidence>
<dbReference type="GO" id="GO:1990904">
    <property type="term" value="C:ribonucleoprotein complex"/>
    <property type="evidence" value="ECO:0007669"/>
    <property type="project" value="UniProtKB-KW"/>
</dbReference>
<reference evidence="7 8" key="1">
    <citation type="submission" date="2018-10" db="EMBL/GenBank/DDBJ databases">
        <title>Genomic Encyclopedia of Archaeal and Bacterial Type Strains, Phase II (KMG-II): from individual species to whole genera.</title>
        <authorList>
            <person name="Goeker M."/>
        </authorList>
    </citation>
    <scope>NUCLEOTIDE SEQUENCE [LARGE SCALE GENOMIC DNA]</scope>
    <source>
        <strain evidence="7 8">DSM 16510</strain>
    </source>
</reference>
<dbReference type="GO" id="GO:0003735">
    <property type="term" value="F:structural constituent of ribosome"/>
    <property type="evidence" value="ECO:0007669"/>
    <property type="project" value="InterPro"/>
</dbReference>
<dbReference type="Gene3D" id="1.20.5.1150">
    <property type="entry name" value="Ribosomal protein S8"/>
    <property type="match status" value="1"/>
</dbReference>
<dbReference type="OrthoDB" id="9799244at2"/>
<organism evidence="7 8">
    <name type="scientific">Hydrogenivirga caldilitoris</name>
    <dbReference type="NCBI Taxonomy" id="246264"/>
    <lineage>
        <taxon>Bacteria</taxon>
        <taxon>Pseudomonadati</taxon>
        <taxon>Aquificota</taxon>
        <taxon>Aquificia</taxon>
        <taxon>Aquificales</taxon>
        <taxon>Aquificaceae</taxon>
        <taxon>Hydrogenivirga</taxon>
    </lineage>
</organism>
<keyword evidence="2 5" id="KW-0689">Ribosomal protein</keyword>
<dbReference type="NCBIfam" id="TIGR00030">
    <property type="entry name" value="S21p"/>
    <property type="match status" value="1"/>
</dbReference>
<evidence type="ECO:0000256" key="1">
    <source>
        <dbReference type="ARBA" id="ARBA00006640"/>
    </source>
</evidence>
<dbReference type="Pfam" id="PF01165">
    <property type="entry name" value="Ribosomal_S21"/>
    <property type="match status" value="1"/>
</dbReference>
<dbReference type="HAMAP" id="MF_00358">
    <property type="entry name" value="Ribosomal_bS21"/>
    <property type="match status" value="1"/>
</dbReference>
<dbReference type="Proteomes" id="UP000267841">
    <property type="component" value="Unassembled WGS sequence"/>
</dbReference>
<dbReference type="PANTHER" id="PTHR21109">
    <property type="entry name" value="MITOCHONDRIAL 28S RIBOSOMAL PROTEIN S21"/>
    <property type="match status" value="1"/>
</dbReference>
<dbReference type="RefSeq" id="WP_121012805.1">
    <property type="nucleotide sequence ID" value="NZ_RCCJ01000001.1"/>
</dbReference>
<dbReference type="GO" id="GO:0005840">
    <property type="term" value="C:ribosome"/>
    <property type="evidence" value="ECO:0007669"/>
    <property type="project" value="UniProtKB-KW"/>
</dbReference>
<keyword evidence="3 5" id="KW-0687">Ribonucleoprotein</keyword>
<evidence type="ECO:0000313" key="8">
    <source>
        <dbReference type="Proteomes" id="UP000267841"/>
    </source>
</evidence>
<protein>
    <recommendedName>
        <fullName evidence="4 5">Small ribosomal subunit protein bS21</fullName>
    </recommendedName>
</protein>
<evidence type="ECO:0000256" key="6">
    <source>
        <dbReference type="RuleBase" id="RU000667"/>
    </source>
</evidence>
<dbReference type="InterPro" id="IPR001911">
    <property type="entry name" value="Ribosomal_bS21"/>
</dbReference>
<evidence type="ECO:0000256" key="5">
    <source>
        <dbReference type="HAMAP-Rule" id="MF_00358"/>
    </source>
</evidence>
<comment type="similarity">
    <text evidence="1 5 6">Belongs to the bacterial ribosomal protein bS21 family.</text>
</comment>
<evidence type="ECO:0000313" key="7">
    <source>
        <dbReference type="EMBL" id="RLJ71428.1"/>
    </source>
</evidence>
<keyword evidence="8" id="KW-1185">Reference proteome</keyword>
<dbReference type="AlphaFoldDB" id="A0A497XR80"/>
<dbReference type="InterPro" id="IPR038380">
    <property type="entry name" value="Ribosomal_bS21_sf"/>
</dbReference>
<dbReference type="PRINTS" id="PR00976">
    <property type="entry name" value="RIBOSOMALS21"/>
</dbReference>
<comment type="caution">
    <text evidence="7">The sequence shown here is derived from an EMBL/GenBank/DDBJ whole genome shotgun (WGS) entry which is preliminary data.</text>
</comment>
<dbReference type="PANTHER" id="PTHR21109:SF22">
    <property type="entry name" value="SMALL RIBOSOMAL SUBUNIT PROTEIN BS21"/>
    <property type="match status" value="1"/>
</dbReference>
<accession>A0A497XR80</accession>
<dbReference type="EMBL" id="RCCJ01000001">
    <property type="protein sequence ID" value="RLJ71428.1"/>
    <property type="molecule type" value="Genomic_DNA"/>
</dbReference>
<gene>
    <name evidence="5" type="primary">rpsU</name>
    <name evidence="7" type="ORF">BCF55_1730</name>
</gene>
<evidence type="ECO:0000256" key="4">
    <source>
        <dbReference type="ARBA" id="ARBA00035135"/>
    </source>
</evidence>
<sequence>MAVVIVHEGEPADKVLRRFKRLVDQEQILTEVKRREFYEKPSELKKKRERARRKRILKALKKQQQLM</sequence>